<comment type="caution">
    <text evidence="1">The sequence shown here is derived from an EMBL/GenBank/DDBJ whole genome shotgun (WGS) entry which is preliminary data.</text>
</comment>
<name>A0AAW5U5T5_9BACT</name>
<accession>A0AAW5U5T5</accession>
<dbReference type="InterPro" id="IPR010718">
    <property type="entry name" value="DUF1294"/>
</dbReference>
<evidence type="ECO:0000313" key="1">
    <source>
        <dbReference type="EMBL" id="MCW4130992.1"/>
    </source>
</evidence>
<dbReference type="EMBL" id="JAPDVG010000001">
    <property type="protein sequence ID" value="MCW4130992.1"/>
    <property type="molecule type" value="Genomic_DNA"/>
</dbReference>
<dbReference type="AlphaFoldDB" id="A0AAW5U5T5"/>
<gene>
    <name evidence="1" type="ORF">ONT19_05165</name>
</gene>
<evidence type="ECO:0000313" key="2">
    <source>
        <dbReference type="Proteomes" id="UP001209417"/>
    </source>
</evidence>
<reference evidence="1" key="1">
    <citation type="submission" date="2022-11" db="EMBL/GenBank/DDBJ databases">
        <title>Genomic repertoires linked with pathogenic potency of arthritogenic Prevotella copri isolated from the gut of rheumatoid arthritis patients.</title>
        <authorList>
            <person name="Nii T."/>
            <person name="Maeda Y."/>
            <person name="Motooka D."/>
            <person name="Naito M."/>
            <person name="Matsumoto Y."/>
            <person name="Ogawa T."/>
            <person name="Oguro-Igashira E."/>
            <person name="Kishikawa T."/>
            <person name="Yamashita M."/>
            <person name="Koizumi S."/>
            <person name="Kurakawa T."/>
            <person name="Okumura R."/>
            <person name="Kayama H."/>
            <person name="Murakami M."/>
            <person name="Sakaguchi T."/>
            <person name="Das B."/>
            <person name="Nakamura S."/>
            <person name="Okada Y."/>
            <person name="Kumanogoh A."/>
            <person name="Takeda K."/>
        </authorList>
    </citation>
    <scope>NUCLEOTIDE SEQUENCE</scope>
    <source>
        <strain evidence="1">H019-1</strain>
    </source>
</reference>
<dbReference type="Pfam" id="PF06961">
    <property type="entry name" value="DUF1294"/>
    <property type="match status" value="1"/>
</dbReference>
<dbReference type="RefSeq" id="WP_228113679.1">
    <property type="nucleotide sequence ID" value="NZ_JAHOEU010000006.1"/>
</dbReference>
<dbReference type="Proteomes" id="UP001209417">
    <property type="component" value="Unassembled WGS sequence"/>
</dbReference>
<organism evidence="1 2">
    <name type="scientific">Segatella copri</name>
    <dbReference type="NCBI Taxonomy" id="165179"/>
    <lineage>
        <taxon>Bacteria</taxon>
        <taxon>Pseudomonadati</taxon>
        <taxon>Bacteroidota</taxon>
        <taxon>Bacteroidia</taxon>
        <taxon>Bacteroidales</taxon>
        <taxon>Prevotellaceae</taxon>
        <taxon>Segatella</taxon>
    </lineage>
</organism>
<sequence>MYFCSIGAWMGMKVWHHKTMHKKFKLKNEAYE</sequence>
<protein>
    <submittedName>
        <fullName evidence="1">DUF1294 domain-containing protein</fullName>
    </submittedName>
</protein>
<proteinExistence type="predicted"/>